<dbReference type="EMBL" id="JBHUOQ010000001">
    <property type="protein sequence ID" value="MFD2830436.1"/>
    <property type="molecule type" value="Genomic_DNA"/>
</dbReference>
<evidence type="ECO:0000313" key="2">
    <source>
        <dbReference type="Proteomes" id="UP001597519"/>
    </source>
</evidence>
<protein>
    <submittedName>
        <fullName evidence="1">DUF2197 domain-containing protein</fullName>
    </submittedName>
</protein>
<accession>A0ABW5WUH1</accession>
<organism evidence="1 2">
    <name type="scientific">Corticicoccus populi</name>
    <dbReference type="NCBI Taxonomy" id="1812821"/>
    <lineage>
        <taxon>Bacteria</taxon>
        <taxon>Bacillati</taxon>
        <taxon>Bacillota</taxon>
        <taxon>Bacilli</taxon>
        <taxon>Bacillales</taxon>
        <taxon>Staphylococcaceae</taxon>
        <taxon>Corticicoccus</taxon>
    </lineage>
</organism>
<sequence>MDYYKVVCVCCRSSFTVTPGTMNYKQFKNNRKGKFICEDCQENIRMEAIKNLFG</sequence>
<keyword evidence="2" id="KW-1185">Reference proteome</keyword>
<reference evidence="2" key="1">
    <citation type="journal article" date="2019" name="Int. J. Syst. Evol. Microbiol.">
        <title>The Global Catalogue of Microorganisms (GCM) 10K type strain sequencing project: providing services to taxonomists for standard genome sequencing and annotation.</title>
        <authorList>
            <consortium name="The Broad Institute Genomics Platform"/>
            <consortium name="The Broad Institute Genome Sequencing Center for Infectious Disease"/>
            <person name="Wu L."/>
            <person name="Ma J."/>
        </authorList>
    </citation>
    <scope>NUCLEOTIDE SEQUENCE [LARGE SCALE GENOMIC DNA]</scope>
    <source>
        <strain evidence="2">KCTC 33575</strain>
    </source>
</reference>
<gene>
    <name evidence="1" type="ORF">ACFSX4_08110</name>
</gene>
<comment type="caution">
    <text evidence="1">The sequence shown here is derived from an EMBL/GenBank/DDBJ whole genome shotgun (WGS) entry which is preliminary data.</text>
</comment>
<dbReference type="RefSeq" id="WP_377773361.1">
    <property type="nucleotide sequence ID" value="NZ_JBHUOQ010000001.1"/>
</dbReference>
<proteinExistence type="predicted"/>
<dbReference type="Proteomes" id="UP001597519">
    <property type="component" value="Unassembled WGS sequence"/>
</dbReference>
<dbReference type="Pfam" id="PF09963">
    <property type="entry name" value="DUF2197"/>
    <property type="match status" value="1"/>
</dbReference>
<dbReference type="InterPro" id="IPR019241">
    <property type="entry name" value="DUF2197"/>
</dbReference>
<evidence type="ECO:0000313" key="1">
    <source>
        <dbReference type="EMBL" id="MFD2830436.1"/>
    </source>
</evidence>
<name>A0ABW5WUH1_9STAP</name>